<dbReference type="Pfam" id="PF04542">
    <property type="entry name" value="Sigma70_r2"/>
    <property type="match status" value="1"/>
</dbReference>
<dbReference type="RefSeq" id="WP_076497757.1">
    <property type="nucleotide sequence ID" value="NZ_FTOP01000001.1"/>
</dbReference>
<dbReference type="InterPro" id="IPR036388">
    <property type="entry name" value="WH-like_DNA-bd_sf"/>
</dbReference>
<feature type="domain" description="RNA polymerase sigma factor 70 region 4 type 2" evidence="6">
    <location>
        <begin position="115"/>
        <end position="167"/>
    </location>
</feature>
<proteinExistence type="inferred from homology"/>
<evidence type="ECO:0000259" key="5">
    <source>
        <dbReference type="Pfam" id="PF04542"/>
    </source>
</evidence>
<evidence type="ECO:0000256" key="4">
    <source>
        <dbReference type="ARBA" id="ARBA00023163"/>
    </source>
</evidence>
<reference evidence="8" key="1">
    <citation type="submission" date="2017-01" db="EMBL/GenBank/DDBJ databases">
        <authorList>
            <person name="Varghese N."/>
            <person name="Submissions S."/>
        </authorList>
    </citation>
    <scope>NUCLEOTIDE SEQUENCE [LARGE SCALE GENOMIC DNA]</scope>
    <source>
        <strain evidence="8">DSM 46698</strain>
    </source>
</reference>
<dbReference type="InterPro" id="IPR014284">
    <property type="entry name" value="RNA_pol_sigma-70_dom"/>
</dbReference>
<protein>
    <submittedName>
        <fullName evidence="7">RNA polymerase sigma-70 factor, ECF subfamily</fullName>
    </submittedName>
</protein>
<dbReference type="OrthoDB" id="941544at2"/>
<dbReference type="InterPro" id="IPR007627">
    <property type="entry name" value="RNA_pol_sigma70_r2"/>
</dbReference>
<evidence type="ECO:0000256" key="1">
    <source>
        <dbReference type="ARBA" id="ARBA00010641"/>
    </source>
</evidence>
<dbReference type="AlphaFoldDB" id="A0A1N7JUE9"/>
<feature type="domain" description="RNA polymerase sigma-70 region 2" evidence="5">
    <location>
        <begin position="26"/>
        <end position="92"/>
    </location>
</feature>
<dbReference type="InterPro" id="IPR013324">
    <property type="entry name" value="RNA_pol_sigma_r3/r4-like"/>
</dbReference>
<dbReference type="GO" id="GO:0003677">
    <property type="term" value="F:DNA binding"/>
    <property type="evidence" value="ECO:0007669"/>
    <property type="project" value="InterPro"/>
</dbReference>
<keyword evidence="4" id="KW-0804">Transcription</keyword>
<keyword evidence="3" id="KW-0731">Sigma factor</keyword>
<dbReference type="STRING" id="529505.SAMN05421761_101258"/>
<dbReference type="InterPro" id="IPR013325">
    <property type="entry name" value="RNA_pol_sigma_r2"/>
</dbReference>
<evidence type="ECO:0000313" key="7">
    <source>
        <dbReference type="EMBL" id="SIS52957.1"/>
    </source>
</evidence>
<evidence type="ECO:0000256" key="3">
    <source>
        <dbReference type="ARBA" id="ARBA00023082"/>
    </source>
</evidence>
<dbReference type="Gene3D" id="1.10.1740.10">
    <property type="match status" value="1"/>
</dbReference>
<evidence type="ECO:0000313" key="8">
    <source>
        <dbReference type="Proteomes" id="UP000186026"/>
    </source>
</evidence>
<evidence type="ECO:0000259" key="6">
    <source>
        <dbReference type="Pfam" id="PF08281"/>
    </source>
</evidence>
<dbReference type="Proteomes" id="UP000186026">
    <property type="component" value="Unassembled WGS sequence"/>
</dbReference>
<dbReference type="PANTHER" id="PTHR43133:SF46">
    <property type="entry name" value="RNA POLYMERASE SIGMA-70 FACTOR ECF SUBFAMILY"/>
    <property type="match status" value="1"/>
</dbReference>
<dbReference type="NCBIfam" id="TIGR02937">
    <property type="entry name" value="sigma70-ECF"/>
    <property type="match status" value="1"/>
</dbReference>
<sequence>MGKIYLTEKDLINACISQDSQAQFELFERYKVAMFNLVYRISNDYDEANDLLQEGFIEIFRHIKNFRQDSTLGAWIKTIMVRKALKGIRTQQIYEDLNEAIVSDELLLDQWIDAEMLDQAIRSLPESSRAIFVLYEIEGYSHEEISKLLNIHKGTSKSQLHYAKKLLQKKLSKDYLSK</sequence>
<dbReference type="SUPFAM" id="SSF88946">
    <property type="entry name" value="Sigma2 domain of RNA polymerase sigma factors"/>
    <property type="match status" value="1"/>
</dbReference>
<dbReference type="CDD" id="cd06171">
    <property type="entry name" value="Sigma70_r4"/>
    <property type="match status" value="1"/>
</dbReference>
<dbReference type="PANTHER" id="PTHR43133">
    <property type="entry name" value="RNA POLYMERASE ECF-TYPE SIGMA FACTO"/>
    <property type="match status" value="1"/>
</dbReference>
<gene>
    <name evidence="7" type="ORF">SAMN05421761_101258</name>
</gene>
<keyword evidence="8" id="KW-1185">Reference proteome</keyword>
<accession>A0A1N7JUE9</accession>
<dbReference type="Gene3D" id="1.10.10.10">
    <property type="entry name" value="Winged helix-like DNA-binding domain superfamily/Winged helix DNA-binding domain"/>
    <property type="match status" value="1"/>
</dbReference>
<dbReference type="GO" id="GO:0006352">
    <property type="term" value="P:DNA-templated transcription initiation"/>
    <property type="evidence" value="ECO:0007669"/>
    <property type="project" value="InterPro"/>
</dbReference>
<dbReference type="EMBL" id="FTOP01000001">
    <property type="protein sequence ID" value="SIS52957.1"/>
    <property type="molecule type" value="Genomic_DNA"/>
</dbReference>
<dbReference type="InterPro" id="IPR039425">
    <property type="entry name" value="RNA_pol_sigma-70-like"/>
</dbReference>
<dbReference type="SUPFAM" id="SSF88659">
    <property type="entry name" value="Sigma3 and sigma4 domains of RNA polymerase sigma factors"/>
    <property type="match status" value="1"/>
</dbReference>
<dbReference type="GO" id="GO:0016987">
    <property type="term" value="F:sigma factor activity"/>
    <property type="evidence" value="ECO:0007669"/>
    <property type="project" value="UniProtKB-KW"/>
</dbReference>
<organism evidence="7 8">
    <name type="scientific">Belliella pelovolcani</name>
    <dbReference type="NCBI Taxonomy" id="529505"/>
    <lineage>
        <taxon>Bacteria</taxon>
        <taxon>Pseudomonadati</taxon>
        <taxon>Bacteroidota</taxon>
        <taxon>Cytophagia</taxon>
        <taxon>Cytophagales</taxon>
        <taxon>Cyclobacteriaceae</taxon>
        <taxon>Belliella</taxon>
    </lineage>
</organism>
<name>A0A1N7JUE9_9BACT</name>
<comment type="similarity">
    <text evidence="1">Belongs to the sigma-70 factor family. ECF subfamily.</text>
</comment>
<dbReference type="InterPro" id="IPR013249">
    <property type="entry name" value="RNA_pol_sigma70_r4_t2"/>
</dbReference>
<keyword evidence="2" id="KW-0805">Transcription regulation</keyword>
<dbReference type="Pfam" id="PF08281">
    <property type="entry name" value="Sigma70_r4_2"/>
    <property type="match status" value="1"/>
</dbReference>
<evidence type="ECO:0000256" key="2">
    <source>
        <dbReference type="ARBA" id="ARBA00023015"/>
    </source>
</evidence>